<dbReference type="Gene3D" id="2.10.230.10">
    <property type="entry name" value="Heat shock protein DnaJ, cysteine-rich domain"/>
    <property type="match status" value="1"/>
</dbReference>
<organism evidence="9 10">
    <name type="scientific">Tetrahymena thermophila (strain SB210)</name>
    <dbReference type="NCBI Taxonomy" id="312017"/>
    <lineage>
        <taxon>Eukaryota</taxon>
        <taxon>Sar</taxon>
        <taxon>Alveolata</taxon>
        <taxon>Ciliophora</taxon>
        <taxon>Intramacronucleata</taxon>
        <taxon>Oligohymenophorea</taxon>
        <taxon>Hymenostomatida</taxon>
        <taxon>Tetrahymenina</taxon>
        <taxon>Tetrahymenidae</taxon>
        <taxon>Tetrahymena</taxon>
    </lineage>
</organism>
<feature type="zinc finger region" description="CR-type" evidence="5">
    <location>
        <begin position="142"/>
        <end position="223"/>
    </location>
</feature>
<keyword evidence="1 5" id="KW-0479">Metal-binding</keyword>
<dbReference type="AlphaFoldDB" id="Q24FD6"/>
<evidence type="ECO:0000256" key="3">
    <source>
        <dbReference type="ARBA" id="ARBA00022771"/>
    </source>
</evidence>
<dbReference type="FunFam" id="2.10.230.10:FF:000001">
    <property type="entry name" value="DnaJ subfamily A member 2"/>
    <property type="match status" value="1"/>
</dbReference>
<dbReference type="InterPro" id="IPR008971">
    <property type="entry name" value="HSP40/DnaJ_pept-bd"/>
</dbReference>
<dbReference type="InterPro" id="IPR044713">
    <property type="entry name" value="DNJA1/2-like"/>
</dbReference>
<dbReference type="OrthoDB" id="550424at2759"/>
<dbReference type="SMART" id="SM00271">
    <property type="entry name" value="DnaJ"/>
    <property type="match status" value="1"/>
</dbReference>
<dbReference type="InterPro" id="IPR001305">
    <property type="entry name" value="HSP_DnaJ_Cys-rich_dom"/>
</dbReference>
<dbReference type="InterPro" id="IPR036410">
    <property type="entry name" value="HSP_DnaJ_Cys-rich_dom_sf"/>
</dbReference>
<dbReference type="Pfam" id="PF01556">
    <property type="entry name" value="DnaJ_C"/>
    <property type="match status" value="1"/>
</dbReference>
<dbReference type="Pfam" id="PF00226">
    <property type="entry name" value="DnaJ"/>
    <property type="match status" value="1"/>
</dbReference>
<keyword evidence="10" id="KW-1185">Reference proteome</keyword>
<evidence type="ECO:0000256" key="2">
    <source>
        <dbReference type="ARBA" id="ARBA00022737"/>
    </source>
</evidence>
<dbReference type="CDD" id="cd10747">
    <property type="entry name" value="DnaJ_C"/>
    <property type="match status" value="1"/>
</dbReference>
<feature type="domain" description="CR-type" evidence="8">
    <location>
        <begin position="142"/>
        <end position="223"/>
    </location>
</feature>
<dbReference type="GO" id="GO:0051082">
    <property type="term" value="F:unfolded protein binding"/>
    <property type="evidence" value="ECO:0007669"/>
    <property type="project" value="InterPro"/>
</dbReference>
<keyword evidence="2" id="KW-0677">Repeat</keyword>
<evidence type="ECO:0000256" key="6">
    <source>
        <dbReference type="SAM" id="MobiDB-lite"/>
    </source>
</evidence>
<dbReference type="InterPro" id="IPR002939">
    <property type="entry name" value="DnaJ_C"/>
</dbReference>
<dbReference type="STRING" id="312017.Q24FD6"/>
<dbReference type="PRINTS" id="PR00625">
    <property type="entry name" value="JDOMAIN"/>
</dbReference>
<dbReference type="FunCoup" id="Q24FD6">
    <property type="interactions" value="320"/>
</dbReference>
<evidence type="ECO:0000259" key="8">
    <source>
        <dbReference type="PROSITE" id="PS51188"/>
    </source>
</evidence>
<dbReference type="FunFam" id="2.60.260.20:FF:000003">
    <property type="entry name" value="DnaJ subfamily A member 2"/>
    <property type="match status" value="1"/>
</dbReference>
<evidence type="ECO:0000256" key="1">
    <source>
        <dbReference type="ARBA" id="ARBA00022723"/>
    </source>
</evidence>
<dbReference type="EMBL" id="GG662285">
    <property type="protein sequence ID" value="EAS06522.3"/>
    <property type="molecule type" value="Genomic_DNA"/>
</dbReference>
<gene>
    <name evidence="9" type="ORF">TTHERM_00865270</name>
</gene>
<evidence type="ECO:0000259" key="7">
    <source>
        <dbReference type="PROSITE" id="PS50076"/>
    </source>
</evidence>
<dbReference type="InterPro" id="IPR036869">
    <property type="entry name" value="J_dom_sf"/>
</dbReference>
<dbReference type="SUPFAM" id="SSF57938">
    <property type="entry name" value="DnaJ/Hsp40 cysteine-rich domain"/>
    <property type="match status" value="1"/>
</dbReference>
<dbReference type="GO" id="GO:0008270">
    <property type="term" value="F:zinc ion binding"/>
    <property type="evidence" value="ECO:0007669"/>
    <property type="project" value="UniProtKB-KW"/>
</dbReference>
<reference evidence="10" key="1">
    <citation type="journal article" date="2006" name="PLoS Biol.">
        <title>Macronuclear genome sequence of the ciliate Tetrahymena thermophila, a model eukaryote.</title>
        <authorList>
            <person name="Eisen J.A."/>
            <person name="Coyne R.S."/>
            <person name="Wu M."/>
            <person name="Wu D."/>
            <person name="Thiagarajan M."/>
            <person name="Wortman J.R."/>
            <person name="Badger J.H."/>
            <person name="Ren Q."/>
            <person name="Amedeo P."/>
            <person name="Jones K.M."/>
            <person name="Tallon L.J."/>
            <person name="Delcher A.L."/>
            <person name="Salzberg S.L."/>
            <person name="Silva J.C."/>
            <person name="Haas B.J."/>
            <person name="Majoros W.H."/>
            <person name="Farzad M."/>
            <person name="Carlton J.M."/>
            <person name="Smith R.K. Jr."/>
            <person name="Garg J."/>
            <person name="Pearlman R.E."/>
            <person name="Karrer K.M."/>
            <person name="Sun L."/>
            <person name="Manning G."/>
            <person name="Elde N.C."/>
            <person name="Turkewitz A.P."/>
            <person name="Asai D.J."/>
            <person name="Wilkes D.E."/>
            <person name="Wang Y."/>
            <person name="Cai H."/>
            <person name="Collins K."/>
            <person name="Stewart B.A."/>
            <person name="Lee S.R."/>
            <person name="Wilamowska K."/>
            <person name="Weinberg Z."/>
            <person name="Ruzzo W.L."/>
            <person name="Wloga D."/>
            <person name="Gaertig J."/>
            <person name="Frankel J."/>
            <person name="Tsao C.-C."/>
            <person name="Gorovsky M.A."/>
            <person name="Keeling P.J."/>
            <person name="Waller R.F."/>
            <person name="Patron N.J."/>
            <person name="Cherry J.M."/>
            <person name="Stover N.A."/>
            <person name="Krieger C.J."/>
            <person name="del Toro C."/>
            <person name="Ryder H.F."/>
            <person name="Williamson S.C."/>
            <person name="Barbeau R.A."/>
            <person name="Hamilton E.P."/>
            <person name="Orias E."/>
        </authorList>
    </citation>
    <scope>NUCLEOTIDE SEQUENCE [LARGE SCALE GENOMIC DNA]</scope>
    <source>
        <strain evidence="10">SB210</strain>
    </source>
</reference>
<proteinExistence type="predicted"/>
<dbReference type="OMA" id="SYEYETH"/>
<sequence length="421" mass="46591">MFFNGFPFFGGDDGHEQYEMPGGRKKDTDTNKLYEVLGVPKEATQSEIKKAFMKAAKEHHPDKGGDAEKFKEYQAAYEVLGDAKKRELYDKYGMEGVENGGAGGQDLFDILRGGGRQQQRGAQKMRGAKVPVEITLEDAYLGKTVNLPVKRQRNCETCEGKGGSNVTTCDTCKGRGVTMKVVRMGPLTQSFQQECQNCNGEGKSISEKDKCKTCKGKKVFKQDATVEVPIDKGAYQDQEIIMTGQADEAPGYMAGDLHVIVQIKKHPVFTRQGADLFMEKKITLLEALTGFCFKITTLDKHELQIATPPGEIIQDGDKKVVKNQGMPFYGDSISHGNLIITFKVEFPKKGSITDAQLKVLSDILPGPKPKKVDTTKDDILLLTEFDATQTNPSEEGGRREDDEDEYEDERQGGTRVQCGQQ</sequence>
<dbReference type="InterPro" id="IPR001623">
    <property type="entry name" value="DnaJ_domain"/>
</dbReference>
<dbReference type="HOGENOM" id="CLU_017633_10_0_1"/>
<protein>
    <submittedName>
        <fullName evidence="9">DnaJ carboxy-terminal domain protein</fullName>
    </submittedName>
</protein>
<dbReference type="PROSITE" id="PS50076">
    <property type="entry name" value="DNAJ_2"/>
    <property type="match status" value="1"/>
</dbReference>
<evidence type="ECO:0000313" key="10">
    <source>
        <dbReference type="Proteomes" id="UP000009168"/>
    </source>
</evidence>
<dbReference type="KEGG" id="tet:TTHERM_00865270"/>
<accession>Q24FD6</accession>
<dbReference type="Gene3D" id="1.10.287.110">
    <property type="entry name" value="DnaJ domain"/>
    <property type="match status" value="1"/>
</dbReference>
<evidence type="ECO:0000256" key="4">
    <source>
        <dbReference type="ARBA" id="ARBA00022833"/>
    </source>
</evidence>
<dbReference type="PROSITE" id="PS51188">
    <property type="entry name" value="ZF_CR"/>
    <property type="match status" value="1"/>
</dbReference>
<feature type="region of interest" description="Disordered" evidence="6">
    <location>
        <begin position="383"/>
        <end position="421"/>
    </location>
</feature>
<dbReference type="GO" id="GO:0006457">
    <property type="term" value="P:protein folding"/>
    <property type="evidence" value="ECO:0007669"/>
    <property type="project" value="InterPro"/>
</dbReference>
<dbReference type="SUPFAM" id="SSF49493">
    <property type="entry name" value="HSP40/DnaJ peptide-binding domain"/>
    <property type="match status" value="2"/>
</dbReference>
<dbReference type="SUPFAM" id="SSF46565">
    <property type="entry name" value="Chaperone J-domain"/>
    <property type="match status" value="1"/>
</dbReference>
<evidence type="ECO:0000256" key="5">
    <source>
        <dbReference type="PROSITE-ProRule" id="PRU00546"/>
    </source>
</evidence>
<dbReference type="Gene3D" id="2.60.260.20">
    <property type="entry name" value="Urease metallochaperone UreE, N-terminal domain"/>
    <property type="match status" value="2"/>
</dbReference>
<dbReference type="GO" id="GO:0030544">
    <property type="term" value="F:Hsp70 protein binding"/>
    <property type="evidence" value="ECO:0007669"/>
    <property type="project" value="InterPro"/>
</dbReference>
<dbReference type="CDD" id="cd10719">
    <property type="entry name" value="DnaJ_zf"/>
    <property type="match status" value="1"/>
</dbReference>
<dbReference type="Proteomes" id="UP000009168">
    <property type="component" value="Unassembled WGS sequence"/>
</dbReference>
<dbReference type="InParanoid" id="Q24FD6"/>
<name>Q24FD6_TETTS</name>
<feature type="domain" description="J" evidence="7">
    <location>
        <begin position="32"/>
        <end position="93"/>
    </location>
</feature>
<dbReference type="eggNOG" id="KOG0712">
    <property type="taxonomic scope" value="Eukaryota"/>
</dbReference>
<dbReference type="Pfam" id="PF00684">
    <property type="entry name" value="DnaJ_CXXCXGXG"/>
    <property type="match status" value="1"/>
</dbReference>
<dbReference type="GeneID" id="7839834"/>
<dbReference type="RefSeq" id="XP_001026767.3">
    <property type="nucleotide sequence ID" value="XM_001026767.4"/>
</dbReference>
<keyword evidence="4 5" id="KW-0862">Zinc</keyword>
<evidence type="ECO:0000313" key="9">
    <source>
        <dbReference type="EMBL" id="EAS06522.3"/>
    </source>
</evidence>
<keyword evidence="3 5" id="KW-0863">Zinc-finger</keyword>
<dbReference type="PANTHER" id="PTHR43888">
    <property type="entry name" value="DNAJ-LIKE-2, ISOFORM A-RELATED"/>
    <property type="match status" value="1"/>
</dbReference>
<dbReference type="CDD" id="cd06257">
    <property type="entry name" value="DnaJ"/>
    <property type="match status" value="1"/>
</dbReference>